<evidence type="ECO:0000256" key="2">
    <source>
        <dbReference type="ARBA" id="ARBA00022801"/>
    </source>
</evidence>
<sequence>MLKNIFEKMIQQDPDEKHRYVFINDNMEIMQNVVAIGYSTLWLTEAEKNAFSLDGFKEYIKSIINTGTNLMDYVFVPACFRKKTNDELEVFFKSNGIVYKQSGYTLFRNKEYLGNYDRQEELDQTLKQFINRFEGQDTCMDLQQFHNYDENGKCTSVCDVAIVEYLMDTEDMFVIDGIAFVYENGVFKEDTNGIMLMNKIQACLYRNEIKAATIKRVYDLLIRQQALQSSFETVNNYPKWWINFKNGMLDVQEMKIHPHSPEYRSMNQIPHEFSFQPVKGENTLKFLKEAVPDSGDRQMFYTYLGYCMTCDTSMQKFMMIKGEGGTGKSRLIALAEYIVGKPNYVNVSLADLNERFYPSNLFGKLMNSCADISTAPLNAVDVLKKCTGDDEIIFERKGMDANRSFRSYAKLLFSANKIPLNLDEKSNAFYRRLLILEMNVKPAKIDLRLDEKLQSEVQFSIFMAVRWLHEMYEKGRIPESENSKRLVNELYKDADSVKAWLEDCMKPAAGARCSRTVLYDLYDKYCEENDRQAIGRAKFYKNLVDKGYKEGKDRTVGRYIEGLDEKGEDFVDAQAAGVEVPFK</sequence>
<dbReference type="Pfam" id="PF19263">
    <property type="entry name" value="DUF5906"/>
    <property type="match status" value="1"/>
</dbReference>
<organism evidence="6 7">
    <name type="scientific">Coprococcus intestinihominis</name>
    <dbReference type="NCBI Taxonomy" id="3133154"/>
    <lineage>
        <taxon>Bacteria</taxon>
        <taxon>Bacillati</taxon>
        <taxon>Bacillota</taxon>
        <taxon>Clostridia</taxon>
        <taxon>Lachnospirales</taxon>
        <taxon>Lachnospiraceae</taxon>
        <taxon>Coprococcus</taxon>
    </lineage>
</organism>
<keyword evidence="4" id="KW-0067">ATP-binding</keyword>
<dbReference type="PANTHER" id="PTHR35372:SF2">
    <property type="entry name" value="SF3 HELICASE DOMAIN-CONTAINING PROTEIN"/>
    <property type="match status" value="1"/>
</dbReference>
<evidence type="ECO:0000259" key="5">
    <source>
        <dbReference type="PROSITE" id="PS51206"/>
    </source>
</evidence>
<accession>A0ABV1B0D3</accession>
<evidence type="ECO:0000256" key="4">
    <source>
        <dbReference type="ARBA" id="ARBA00022840"/>
    </source>
</evidence>
<dbReference type="Pfam" id="PF03288">
    <property type="entry name" value="Pox_D5"/>
    <property type="match status" value="1"/>
</dbReference>
<dbReference type="InterPro" id="IPR045455">
    <property type="entry name" value="NrS-1_pol-like_helicase"/>
</dbReference>
<keyword evidence="3" id="KW-0347">Helicase</keyword>
<dbReference type="Gene3D" id="3.40.50.300">
    <property type="entry name" value="P-loop containing nucleotide triphosphate hydrolases"/>
    <property type="match status" value="1"/>
</dbReference>
<feature type="domain" description="SF3 helicase" evidence="5">
    <location>
        <begin position="295"/>
        <end position="480"/>
    </location>
</feature>
<reference evidence="6 7" key="1">
    <citation type="submission" date="2024-03" db="EMBL/GenBank/DDBJ databases">
        <title>Human intestinal bacterial collection.</title>
        <authorList>
            <person name="Pauvert C."/>
            <person name="Hitch T.C.A."/>
            <person name="Clavel T."/>
        </authorList>
    </citation>
    <scope>NUCLEOTIDE SEQUENCE [LARGE SCALE GENOMIC DNA]</scope>
    <source>
        <strain evidence="6 7">CLA-AA-H190</strain>
    </source>
</reference>
<dbReference type="InterPro" id="IPR027417">
    <property type="entry name" value="P-loop_NTPase"/>
</dbReference>
<dbReference type="SUPFAM" id="SSF52540">
    <property type="entry name" value="P-loop containing nucleoside triphosphate hydrolases"/>
    <property type="match status" value="1"/>
</dbReference>
<evidence type="ECO:0000313" key="7">
    <source>
        <dbReference type="Proteomes" id="UP001469749"/>
    </source>
</evidence>
<dbReference type="InterPro" id="IPR004968">
    <property type="entry name" value="DNA_primase/NTPase_C"/>
</dbReference>
<dbReference type="PROSITE" id="PS51206">
    <property type="entry name" value="SF3_HELICASE_1"/>
    <property type="match status" value="1"/>
</dbReference>
<keyword evidence="1" id="KW-0547">Nucleotide-binding</keyword>
<evidence type="ECO:0000256" key="1">
    <source>
        <dbReference type="ARBA" id="ARBA00022741"/>
    </source>
</evidence>
<dbReference type="PANTHER" id="PTHR35372">
    <property type="entry name" value="ATP BINDING PROTEIN-RELATED"/>
    <property type="match status" value="1"/>
</dbReference>
<dbReference type="RefSeq" id="WP_349083831.1">
    <property type="nucleotide sequence ID" value="NZ_JBBMEK010000014.1"/>
</dbReference>
<evidence type="ECO:0000256" key="3">
    <source>
        <dbReference type="ARBA" id="ARBA00022806"/>
    </source>
</evidence>
<protein>
    <submittedName>
        <fullName evidence="6">Phage/plasmid primase, P4 family</fullName>
    </submittedName>
</protein>
<dbReference type="InterPro" id="IPR014015">
    <property type="entry name" value="Helicase_SF3_DNA-vir"/>
</dbReference>
<dbReference type="InterPro" id="IPR006500">
    <property type="entry name" value="Helicase_put_C_phage/plasmid"/>
</dbReference>
<gene>
    <name evidence="6" type="ORF">WMO25_02190</name>
</gene>
<keyword evidence="7" id="KW-1185">Reference proteome</keyword>
<dbReference type="Pfam" id="PF08706">
    <property type="entry name" value="D5_N"/>
    <property type="match status" value="1"/>
</dbReference>
<comment type="caution">
    <text evidence="6">The sequence shown here is derived from an EMBL/GenBank/DDBJ whole genome shotgun (WGS) entry which is preliminary data.</text>
</comment>
<dbReference type="Proteomes" id="UP001469749">
    <property type="component" value="Unassembled WGS sequence"/>
</dbReference>
<keyword evidence="2" id="KW-0378">Hydrolase</keyword>
<name>A0ABV1B0D3_9FIRM</name>
<evidence type="ECO:0000313" key="6">
    <source>
        <dbReference type="EMBL" id="MEQ2363904.1"/>
    </source>
</evidence>
<proteinExistence type="predicted"/>
<dbReference type="NCBIfam" id="TIGR01613">
    <property type="entry name" value="primase_Cterm"/>
    <property type="match status" value="1"/>
</dbReference>
<dbReference type="InterPro" id="IPR051620">
    <property type="entry name" value="ORF904-like_C"/>
</dbReference>
<dbReference type="InterPro" id="IPR014818">
    <property type="entry name" value="Phage/plasmid_primase_P4_C"/>
</dbReference>
<dbReference type="EMBL" id="JBBMEK010000014">
    <property type="protein sequence ID" value="MEQ2363904.1"/>
    <property type="molecule type" value="Genomic_DNA"/>
</dbReference>